<comment type="caution">
    <text evidence="15">The sequence shown here is derived from an EMBL/GenBank/DDBJ whole genome shotgun (WGS) entry which is preliminary data.</text>
</comment>
<evidence type="ECO:0000256" key="9">
    <source>
        <dbReference type="ARBA" id="ARBA00043149"/>
    </source>
</evidence>
<keyword evidence="7" id="KW-0319">Glycerol metabolism</keyword>
<dbReference type="NCBIfam" id="TIGR01311">
    <property type="entry name" value="glycerol_kin"/>
    <property type="match status" value="1"/>
</dbReference>
<dbReference type="InterPro" id="IPR018483">
    <property type="entry name" value="Carb_kinase_FGGY_CS"/>
</dbReference>
<evidence type="ECO:0000313" key="15">
    <source>
        <dbReference type="EMBL" id="TPX70746.1"/>
    </source>
</evidence>
<evidence type="ECO:0000313" key="16">
    <source>
        <dbReference type="Proteomes" id="UP000320333"/>
    </source>
</evidence>
<evidence type="ECO:0000256" key="4">
    <source>
        <dbReference type="ARBA" id="ARBA00022679"/>
    </source>
</evidence>
<name>A0A507F5Q9_9FUNG</name>
<dbReference type="PANTHER" id="PTHR10196">
    <property type="entry name" value="SUGAR KINASE"/>
    <property type="match status" value="1"/>
</dbReference>
<dbReference type="GO" id="GO:0005739">
    <property type="term" value="C:mitochondrion"/>
    <property type="evidence" value="ECO:0007669"/>
    <property type="project" value="TreeGrafter"/>
</dbReference>
<dbReference type="EMBL" id="QEAP01000276">
    <property type="protein sequence ID" value="TPX70746.1"/>
    <property type="molecule type" value="Genomic_DNA"/>
</dbReference>
<keyword evidence="4 12" id="KW-0808">Transferase</keyword>
<dbReference type="GO" id="GO:0019563">
    <property type="term" value="P:glycerol catabolic process"/>
    <property type="evidence" value="ECO:0007669"/>
    <property type="project" value="UniProtKB-UniPathway"/>
</dbReference>
<dbReference type="PANTHER" id="PTHR10196:SF69">
    <property type="entry name" value="GLYCEROL KINASE"/>
    <property type="match status" value="1"/>
</dbReference>
<sequence length="531" mass="57964">MRQFAARLLTNFGARKQSGARNLFAKSNMPASKLVLSIDQGTSSTRVILFDAKANVRHIHQIEVEQINQHPGWCQMDPVAIMSSVNACANAITVPEGATVAAVGITNQRETTVVWDKKSGLPLADAVVWLDNRTRETVAKLVGKTPSNNKNHFQRICGLPIATYFSAVKLRWLIDNEPAVQEAHADGRLMFGTVDSWLIYNLTGGVDGGIHVTDVTNASRTMLMNLSTLQWDKEIIEFFGFENVHLPEIKKSSDVFGIIKSGPFAGVPISGCLGDQQAALLGQRCIHPGDLKNTYGTGCFMLFNTGNEAVVPPSEYGLLTTVAYQLPDEPPKYALEGSIAIAGAAVRWLRDNLGIIQNAAEVGELASRVEDTGGVYFVTAFSGLYAPYWRDDARGCIIGLTQYTNKSHICRATLESVCWQTKEIVEMINKSSSTPLKRLKVDGGLTASDLCMQLQADLLGIPVERPSMAETTAFGAAIAAGLGVGAWNRQELFEGDDFGEVKVFESVIEEEERNKRFLLWKKAVEKSFVSA</sequence>
<dbReference type="GO" id="GO:0005524">
    <property type="term" value="F:ATP binding"/>
    <property type="evidence" value="ECO:0007669"/>
    <property type="project" value="UniProtKB-KW"/>
</dbReference>
<dbReference type="SUPFAM" id="SSF53067">
    <property type="entry name" value="Actin-like ATPase domain"/>
    <property type="match status" value="2"/>
</dbReference>
<keyword evidence="8" id="KW-0067">ATP-binding</keyword>
<evidence type="ECO:0000256" key="10">
    <source>
        <dbReference type="ARBA" id="ARBA00052101"/>
    </source>
</evidence>
<keyword evidence="5" id="KW-0547">Nucleotide-binding</keyword>
<evidence type="ECO:0000256" key="6">
    <source>
        <dbReference type="ARBA" id="ARBA00022777"/>
    </source>
</evidence>
<dbReference type="PROSITE" id="PS00445">
    <property type="entry name" value="FGGY_KINASES_2"/>
    <property type="match status" value="1"/>
</dbReference>
<dbReference type="InterPro" id="IPR018484">
    <property type="entry name" value="FGGY_N"/>
</dbReference>
<dbReference type="InterPro" id="IPR000577">
    <property type="entry name" value="Carb_kinase_FGGY"/>
</dbReference>
<dbReference type="STRING" id="246404.A0A507F5Q9"/>
<dbReference type="GO" id="GO:0006641">
    <property type="term" value="P:triglyceride metabolic process"/>
    <property type="evidence" value="ECO:0007669"/>
    <property type="project" value="TreeGrafter"/>
</dbReference>
<dbReference type="GO" id="GO:0004370">
    <property type="term" value="F:glycerol kinase activity"/>
    <property type="evidence" value="ECO:0007669"/>
    <property type="project" value="UniProtKB-EC"/>
</dbReference>
<dbReference type="PROSITE" id="PS00933">
    <property type="entry name" value="FGGY_KINASES_1"/>
    <property type="match status" value="1"/>
</dbReference>
<protein>
    <recommendedName>
        <fullName evidence="11">Probable glycerol kinase</fullName>
        <ecNumber evidence="3">2.7.1.30</ecNumber>
    </recommendedName>
    <alternativeName>
        <fullName evidence="9">ATP:glycerol 3-phosphotransferase</fullName>
    </alternativeName>
</protein>
<dbReference type="InterPro" id="IPR043129">
    <property type="entry name" value="ATPase_NBD"/>
</dbReference>
<feature type="domain" description="Carbohydrate kinase FGGY C-terminal" evidence="14">
    <location>
        <begin position="292"/>
        <end position="481"/>
    </location>
</feature>
<dbReference type="GO" id="GO:0046167">
    <property type="term" value="P:glycerol-3-phosphate biosynthetic process"/>
    <property type="evidence" value="ECO:0007669"/>
    <property type="project" value="TreeGrafter"/>
</dbReference>
<dbReference type="Proteomes" id="UP000320333">
    <property type="component" value="Unassembled WGS sequence"/>
</dbReference>
<organism evidence="15 16">
    <name type="scientific">Chytriomyces confervae</name>
    <dbReference type="NCBI Taxonomy" id="246404"/>
    <lineage>
        <taxon>Eukaryota</taxon>
        <taxon>Fungi</taxon>
        <taxon>Fungi incertae sedis</taxon>
        <taxon>Chytridiomycota</taxon>
        <taxon>Chytridiomycota incertae sedis</taxon>
        <taxon>Chytridiomycetes</taxon>
        <taxon>Chytridiales</taxon>
        <taxon>Chytriomycetaceae</taxon>
        <taxon>Chytriomyces</taxon>
    </lineage>
</organism>
<evidence type="ECO:0000256" key="2">
    <source>
        <dbReference type="ARBA" id="ARBA00009156"/>
    </source>
</evidence>
<accession>A0A507F5Q9</accession>
<evidence type="ECO:0000259" key="14">
    <source>
        <dbReference type="Pfam" id="PF02782"/>
    </source>
</evidence>
<dbReference type="NCBIfam" id="NF000756">
    <property type="entry name" value="PRK00047.1"/>
    <property type="match status" value="1"/>
</dbReference>
<keyword evidence="16" id="KW-1185">Reference proteome</keyword>
<comment type="similarity">
    <text evidence="2 12">Belongs to the FGGY kinase family.</text>
</comment>
<dbReference type="InterPro" id="IPR042018">
    <property type="entry name" value="GK1-3_metazoan-type"/>
</dbReference>
<evidence type="ECO:0000256" key="5">
    <source>
        <dbReference type="ARBA" id="ARBA00022741"/>
    </source>
</evidence>
<keyword evidence="6 12" id="KW-0418">Kinase</keyword>
<dbReference type="InterPro" id="IPR005999">
    <property type="entry name" value="Glycerol_kin"/>
</dbReference>
<evidence type="ECO:0000256" key="8">
    <source>
        <dbReference type="ARBA" id="ARBA00022840"/>
    </source>
</evidence>
<dbReference type="Gene3D" id="3.30.420.40">
    <property type="match status" value="2"/>
</dbReference>
<evidence type="ECO:0000256" key="3">
    <source>
        <dbReference type="ARBA" id="ARBA00012099"/>
    </source>
</evidence>
<evidence type="ECO:0000259" key="13">
    <source>
        <dbReference type="Pfam" id="PF00370"/>
    </source>
</evidence>
<dbReference type="Pfam" id="PF02782">
    <property type="entry name" value="FGGY_C"/>
    <property type="match status" value="1"/>
</dbReference>
<proteinExistence type="inferred from homology"/>
<evidence type="ECO:0000256" key="11">
    <source>
        <dbReference type="ARBA" id="ARBA00071571"/>
    </source>
</evidence>
<evidence type="ECO:0000256" key="1">
    <source>
        <dbReference type="ARBA" id="ARBA00005190"/>
    </source>
</evidence>
<dbReference type="OrthoDB" id="5422795at2759"/>
<dbReference type="PIRSF" id="PIRSF000538">
    <property type="entry name" value="GlpK"/>
    <property type="match status" value="1"/>
</dbReference>
<dbReference type="Pfam" id="PF00370">
    <property type="entry name" value="FGGY_N"/>
    <property type="match status" value="1"/>
</dbReference>
<gene>
    <name evidence="15" type="primary">GUT1</name>
    <name evidence="15" type="ORF">CcCBS67573_g06443</name>
</gene>
<dbReference type="InterPro" id="IPR018485">
    <property type="entry name" value="FGGY_C"/>
</dbReference>
<dbReference type="UniPathway" id="UPA00618">
    <property type="reaction ID" value="UER00672"/>
</dbReference>
<dbReference type="CDD" id="cd07792">
    <property type="entry name" value="ASKHA_NBD_FGGY_GK1-3-like"/>
    <property type="match status" value="1"/>
</dbReference>
<dbReference type="FunFam" id="3.30.420.40:FF:000108">
    <property type="entry name" value="Glycerol kinase, glycosomal"/>
    <property type="match status" value="1"/>
</dbReference>
<dbReference type="EC" id="2.7.1.30" evidence="3"/>
<evidence type="ECO:0000256" key="12">
    <source>
        <dbReference type="RuleBase" id="RU003733"/>
    </source>
</evidence>
<feature type="domain" description="Carbohydrate kinase FGGY N-terminal" evidence="13">
    <location>
        <begin position="35"/>
        <end position="282"/>
    </location>
</feature>
<comment type="catalytic activity">
    <reaction evidence="10">
        <text>glycerol + ATP = sn-glycerol 3-phosphate + ADP + H(+)</text>
        <dbReference type="Rhea" id="RHEA:21644"/>
        <dbReference type="ChEBI" id="CHEBI:15378"/>
        <dbReference type="ChEBI" id="CHEBI:17754"/>
        <dbReference type="ChEBI" id="CHEBI:30616"/>
        <dbReference type="ChEBI" id="CHEBI:57597"/>
        <dbReference type="ChEBI" id="CHEBI:456216"/>
        <dbReference type="EC" id="2.7.1.30"/>
    </reaction>
</comment>
<evidence type="ECO:0000256" key="7">
    <source>
        <dbReference type="ARBA" id="ARBA00022798"/>
    </source>
</evidence>
<reference evidence="15 16" key="1">
    <citation type="journal article" date="2019" name="Sci. Rep.">
        <title>Comparative genomics of chytrid fungi reveal insights into the obligate biotrophic and pathogenic lifestyle of Synchytrium endobioticum.</title>
        <authorList>
            <person name="van de Vossenberg B.T.L.H."/>
            <person name="Warris S."/>
            <person name="Nguyen H.D.T."/>
            <person name="van Gent-Pelzer M.P.E."/>
            <person name="Joly D.L."/>
            <person name="van de Geest H.C."/>
            <person name="Bonants P.J.M."/>
            <person name="Smith D.S."/>
            <person name="Levesque C.A."/>
            <person name="van der Lee T.A.J."/>
        </authorList>
    </citation>
    <scope>NUCLEOTIDE SEQUENCE [LARGE SCALE GENOMIC DNA]</scope>
    <source>
        <strain evidence="15 16">CBS 675.73</strain>
    </source>
</reference>
<comment type="pathway">
    <text evidence="1">Polyol metabolism; glycerol degradation via glycerol kinase pathway; sn-glycerol 3-phosphate from glycerol: step 1/1.</text>
</comment>
<dbReference type="AlphaFoldDB" id="A0A507F5Q9"/>
<dbReference type="FunFam" id="3.30.420.40:FF:000177">
    <property type="entry name" value="Glycerol kinase"/>
    <property type="match status" value="1"/>
</dbReference>